<dbReference type="GO" id="GO:0047151">
    <property type="term" value="F:tRNA (uracil(54)-C5)-methyltransferase activity, 5,10-methylenetetrahydrofolate-dependent"/>
    <property type="evidence" value="ECO:0007669"/>
    <property type="project" value="UniProtKB-EC"/>
</dbReference>
<dbReference type="GO" id="GO:0005829">
    <property type="term" value="C:cytosol"/>
    <property type="evidence" value="ECO:0007669"/>
    <property type="project" value="TreeGrafter"/>
</dbReference>
<dbReference type="EC" id="2.1.1.74" evidence="9"/>
<proteinExistence type="inferred from homology"/>
<dbReference type="InterPro" id="IPR002218">
    <property type="entry name" value="MnmG-rel"/>
</dbReference>
<dbReference type="Pfam" id="PF01134">
    <property type="entry name" value="GIDA"/>
    <property type="match status" value="1"/>
</dbReference>
<evidence type="ECO:0000256" key="4">
    <source>
        <dbReference type="ARBA" id="ARBA00022630"/>
    </source>
</evidence>
<dbReference type="GO" id="GO:0050660">
    <property type="term" value="F:flavin adenine dinucleotide binding"/>
    <property type="evidence" value="ECO:0007669"/>
    <property type="project" value="InterPro"/>
</dbReference>
<protein>
    <submittedName>
        <fullName evidence="9">Methylenetetrahydrofolate--tRNA-(Uracil-5-)-methyltransferase TrmFO</fullName>
        <ecNumber evidence="9">2.1.1.74</ecNumber>
    </submittedName>
</protein>
<sequence>MRPIRKTDVHITGDLAELVCSNSLKSESTDTPTGALKENLAQLDSLIIKLAKQARVPAGKALAVDREKLAASVTEAIETEEDINLIRSEVTEIPVGYDSVIIATGPLTSDDLAATLQNILGDTSLYFYDAIAPIVEADSIDPAIAFVQDRYGEKGIGDYLNLPMSKEEYETFIDALLAAKTVELREFEKKHYFEGCLPIEEIARRGRNSLAFGPLKPVGLFDPATERRPHAVIQLRKENIAGDAYNMVGFQTKLTYPEQERVFRTIPGMKNVNFLRHGSLHRNTYVNSPEVLNSDLSLKAAPNVRLAGQITGVEGYVESITTGLLAGMFAVAEVLGESFEPPPATTTIGALLAYIKDQDRKTGFQPTNINFSLFPPLEEKIKNRKERRRETLHRAKRDFEDWVKPEAFK</sequence>
<dbReference type="InterPro" id="IPR036188">
    <property type="entry name" value="FAD/NAD-bd_sf"/>
</dbReference>
<name>A0A3B1CGT4_9ZZZZ</name>
<organism evidence="9">
    <name type="scientific">hydrothermal vent metagenome</name>
    <dbReference type="NCBI Taxonomy" id="652676"/>
    <lineage>
        <taxon>unclassified sequences</taxon>
        <taxon>metagenomes</taxon>
        <taxon>ecological metagenomes</taxon>
    </lineage>
</organism>
<keyword evidence="7" id="KW-0521">NADP</keyword>
<keyword evidence="5 9" id="KW-0808">Transferase</keyword>
<comment type="cofactor">
    <cofactor evidence="1">
        <name>FAD</name>
        <dbReference type="ChEBI" id="CHEBI:57692"/>
    </cofactor>
</comment>
<dbReference type="SUPFAM" id="SSF51905">
    <property type="entry name" value="FAD/NAD(P)-binding domain"/>
    <property type="match status" value="1"/>
</dbReference>
<keyword evidence="6" id="KW-0274">FAD</keyword>
<dbReference type="PANTHER" id="PTHR11806">
    <property type="entry name" value="GLUCOSE INHIBITED DIVISION PROTEIN A"/>
    <property type="match status" value="1"/>
</dbReference>
<dbReference type="NCBIfam" id="NF003739">
    <property type="entry name" value="PRK05335.1"/>
    <property type="match status" value="1"/>
</dbReference>
<gene>
    <name evidence="9" type="ORF">MNBD_NITROSPINAE03-176</name>
</gene>
<evidence type="ECO:0000256" key="2">
    <source>
        <dbReference type="ARBA" id="ARBA00022490"/>
    </source>
</evidence>
<dbReference type="AlphaFoldDB" id="A0A3B1CGT4"/>
<keyword evidence="4" id="KW-0285">Flavoprotein</keyword>
<evidence type="ECO:0000256" key="3">
    <source>
        <dbReference type="ARBA" id="ARBA00022603"/>
    </source>
</evidence>
<dbReference type="PANTHER" id="PTHR11806:SF2">
    <property type="entry name" value="METHYLENETETRAHYDROFOLATE--TRNA-(URACIL-5-)-METHYLTRANSFERASE TRMFO"/>
    <property type="match status" value="1"/>
</dbReference>
<evidence type="ECO:0000256" key="1">
    <source>
        <dbReference type="ARBA" id="ARBA00001974"/>
    </source>
</evidence>
<dbReference type="HAMAP" id="MF_01037">
    <property type="entry name" value="TrmFO"/>
    <property type="match status" value="1"/>
</dbReference>
<evidence type="ECO:0000313" key="9">
    <source>
        <dbReference type="EMBL" id="VAX15997.1"/>
    </source>
</evidence>
<dbReference type="Gene3D" id="3.50.50.60">
    <property type="entry name" value="FAD/NAD(P)-binding domain"/>
    <property type="match status" value="2"/>
</dbReference>
<evidence type="ECO:0000256" key="5">
    <source>
        <dbReference type="ARBA" id="ARBA00022679"/>
    </source>
</evidence>
<evidence type="ECO:0000259" key="8">
    <source>
        <dbReference type="Pfam" id="PF01134"/>
    </source>
</evidence>
<keyword evidence="3 9" id="KW-0489">Methyltransferase</keyword>
<accession>A0A3B1CGT4</accession>
<keyword evidence="2" id="KW-0963">Cytoplasm</keyword>
<dbReference type="InterPro" id="IPR004417">
    <property type="entry name" value="TrmFO"/>
</dbReference>
<dbReference type="EMBL" id="UOGB01000040">
    <property type="protein sequence ID" value="VAX15997.1"/>
    <property type="molecule type" value="Genomic_DNA"/>
</dbReference>
<reference evidence="9" key="1">
    <citation type="submission" date="2018-06" db="EMBL/GenBank/DDBJ databases">
        <authorList>
            <person name="Zhirakovskaya E."/>
        </authorList>
    </citation>
    <scope>NUCLEOTIDE SEQUENCE</scope>
</reference>
<dbReference type="InterPro" id="IPR040131">
    <property type="entry name" value="MnmG_N"/>
</dbReference>
<dbReference type="GO" id="GO:0030488">
    <property type="term" value="P:tRNA methylation"/>
    <property type="evidence" value="ECO:0007669"/>
    <property type="project" value="TreeGrafter"/>
</dbReference>
<evidence type="ECO:0000256" key="7">
    <source>
        <dbReference type="ARBA" id="ARBA00022857"/>
    </source>
</evidence>
<dbReference type="GO" id="GO:0002098">
    <property type="term" value="P:tRNA wobble uridine modification"/>
    <property type="evidence" value="ECO:0007669"/>
    <property type="project" value="TreeGrafter"/>
</dbReference>
<dbReference type="NCBIfam" id="TIGR00137">
    <property type="entry name" value="gid_trmFO"/>
    <property type="match status" value="1"/>
</dbReference>
<feature type="domain" description="MnmG N-terminal" evidence="8">
    <location>
        <begin position="10"/>
        <end position="337"/>
    </location>
</feature>
<evidence type="ECO:0000256" key="6">
    <source>
        <dbReference type="ARBA" id="ARBA00022827"/>
    </source>
</evidence>